<keyword evidence="12" id="KW-1185">Reference proteome</keyword>
<dbReference type="PRINTS" id="PR00385">
    <property type="entry name" value="P450"/>
</dbReference>
<keyword evidence="6 10" id="KW-0479">Metal-binding</keyword>
<evidence type="ECO:0000256" key="6">
    <source>
        <dbReference type="ARBA" id="ARBA00022723"/>
    </source>
</evidence>
<comment type="similarity">
    <text evidence="4">Belongs to the cytochrome P450 family.</text>
</comment>
<dbReference type="AlphaFoldDB" id="A0A317V520"/>
<dbReference type="InterPro" id="IPR036396">
    <property type="entry name" value="Cyt_P450_sf"/>
</dbReference>
<evidence type="ECO:0000256" key="3">
    <source>
        <dbReference type="ARBA" id="ARBA00005179"/>
    </source>
</evidence>
<dbReference type="GO" id="GO:0016705">
    <property type="term" value="F:oxidoreductase activity, acting on paired donors, with incorporation or reduction of molecular oxygen"/>
    <property type="evidence" value="ECO:0007669"/>
    <property type="project" value="InterPro"/>
</dbReference>
<sequence length="595" mass="67564">MASINIILTICLPFLSLAAYGLRALYQHRSKINRLRKQGVRMPAGWSWLTGHLLVLSDYVNRLPEDANVVLATQELASEHTDTEIFLLDVWPMSPAQYIVFYPEAASQATNKLNLAKAVIQPRFMQPITGGPSMISMGNAEWKVWRSIFNPGFSAGSMQDLLPEVIKSVGVFCEKLHEKANAGKFFALDDLTTRLTMDVILKVTLDADLDHQHSDNIIATALGHITKWHSFWDPRVRAHPLRPLVQGYYGRVVNKCIRKALNERFSEMKQTKRDVSSRSKRAKSILTLALEAYLENKNEEITEATQLDDRFAEYVTYQIRLFLFAGTDTTSSSIAYVYHLLSKHPEALARVRQEHDHIFGPDPSAAALQLREQPSLLNQCSYTMAVIKETLRLYSPAGTMRQGANGLSLADRHGYQYPLADDFCVVILHQATHLNPRVWPRAREFIPDRWLVEPGHELYPDPAAYRPFEQGPRNCIGQTLVYNEMRTVLVMTARTFDIKPAYDELDAMKAKQRGWFDHIAESVGFQNKRPKLQHGERAYQSEKAGTHPVDGYPCRVTLVTQIQQSQRINFPCTRNGDSLGPFLKSCSISHTQPHY</sequence>
<dbReference type="GO" id="GO:0020037">
    <property type="term" value="F:heme binding"/>
    <property type="evidence" value="ECO:0007669"/>
    <property type="project" value="InterPro"/>
</dbReference>
<accession>A0A317V520</accession>
<dbReference type="CDD" id="cd11051">
    <property type="entry name" value="CYP59-like"/>
    <property type="match status" value="1"/>
</dbReference>
<keyword evidence="8 10" id="KW-0408">Iron</keyword>
<dbReference type="FunFam" id="1.10.630.10:FF:000088">
    <property type="entry name" value="Cytochrome P450 monooxygenase"/>
    <property type="match status" value="1"/>
</dbReference>
<organism evidence="11 12">
    <name type="scientific">Aspergillus eucalypticola (strain CBS 122712 / IBT 29274)</name>
    <dbReference type="NCBI Taxonomy" id="1448314"/>
    <lineage>
        <taxon>Eukaryota</taxon>
        <taxon>Fungi</taxon>
        <taxon>Dikarya</taxon>
        <taxon>Ascomycota</taxon>
        <taxon>Pezizomycotina</taxon>
        <taxon>Eurotiomycetes</taxon>
        <taxon>Eurotiomycetidae</taxon>
        <taxon>Eurotiales</taxon>
        <taxon>Aspergillaceae</taxon>
        <taxon>Aspergillus</taxon>
        <taxon>Aspergillus subgen. Circumdati</taxon>
    </lineage>
</organism>
<evidence type="ECO:0000256" key="2">
    <source>
        <dbReference type="ARBA" id="ARBA00004685"/>
    </source>
</evidence>
<dbReference type="EMBL" id="MSFU01000020">
    <property type="protein sequence ID" value="PWY68371.1"/>
    <property type="molecule type" value="Genomic_DNA"/>
</dbReference>
<comment type="pathway">
    <text evidence="2">Mycotoxin biosynthesis.</text>
</comment>
<dbReference type="PRINTS" id="PR00463">
    <property type="entry name" value="EP450I"/>
</dbReference>
<comment type="caution">
    <text evidence="11">The sequence shown here is derived from an EMBL/GenBank/DDBJ whole genome shotgun (WGS) entry which is preliminary data.</text>
</comment>
<comment type="pathway">
    <text evidence="3">Secondary metabolite biosynthesis.</text>
</comment>
<dbReference type="PANTHER" id="PTHR24305:SF107">
    <property type="entry name" value="P450, PUTATIVE (EUROFUNG)-RELATED"/>
    <property type="match status" value="1"/>
</dbReference>
<dbReference type="PANTHER" id="PTHR24305">
    <property type="entry name" value="CYTOCHROME P450"/>
    <property type="match status" value="1"/>
</dbReference>
<dbReference type="GeneID" id="37051633"/>
<evidence type="ECO:0000256" key="10">
    <source>
        <dbReference type="PIRSR" id="PIRSR602401-1"/>
    </source>
</evidence>
<dbReference type="OrthoDB" id="10029320at2759"/>
<dbReference type="GO" id="GO:0005506">
    <property type="term" value="F:iron ion binding"/>
    <property type="evidence" value="ECO:0007669"/>
    <property type="project" value="InterPro"/>
</dbReference>
<evidence type="ECO:0000313" key="12">
    <source>
        <dbReference type="Proteomes" id="UP000246171"/>
    </source>
</evidence>
<keyword evidence="5 10" id="KW-0349">Heme</keyword>
<keyword evidence="7" id="KW-0560">Oxidoreductase</keyword>
<evidence type="ECO:0000256" key="5">
    <source>
        <dbReference type="ARBA" id="ARBA00022617"/>
    </source>
</evidence>
<evidence type="ECO:0000256" key="7">
    <source>
        <dbReference type="ARBA" id="ARBA00023002"/>
    </source>
</evidence>
<dbReference type="SUPFAM" id="SSF48264">
    <property type="entry name" value="Cytochrome P450"/>
    <property type="match status" value="1"/>
</dbReference>
<proteinExistence type="inferred from homology"/>
<dbReference type="Proteomes" id="UP000246171">
    <property type="component" value="Unassembled WGS sequence"/>
</dbReference>
<evidence type="ECO:0000256" key="4">
    <source>
        <dbReference type="ARBA" id="ARBA00010617"/>
    </source>
</evidence>
<feature type="binding site" description="axial binding residue" evidence="10">
    <location>
        <position position="475"/>
    </location>
    <ligand>
        <name>heme</name>
        <dbReference type="ChEBI" id="CHEBI:30413"/>
    </ligand>
    <ligandPart>
        <name>Fe</name>
        <dbReference type="ChEBI" id="CHEBI:18248"/>
    </ligandPart>
</feature>
<protein>
    <submittedName>
        <fullName evidence="11">Cytochrome P450</fullName>
    </submittedName>
</protein>
<evidence type="ECO:0000256" key="1">
    <source>
        <dbReference type="ARBA" id="ARBA00001971"/>
    </source>
</evidence>
<reference evidence="11" key="1">
    <citation type="submission" date="2016-12" db="EMBL/GenBank/DDBJ databases">
        <title>The genomes of Aspergillus section Nigri reveals drivers in fungal speciation.</title>
        <authorList>
            <consortium name="DOE Joint Genome Institute"/>
            <person name="Vesth T.C."/>
            <person name="Nybo J."/>
            <person name="Theobald S."/>
            <person name="Brandl J."/>
            <person name="Frisvad J.C."/>
            <person name="Nielsen K.F."/>
            <person name="Lyhne E.K."/>
            <person name="Kogle M.E."/>
            <person name="Kuo A."/>
            <person name="Riley R."/>
            <person name="Clum A."/>
            <person name="Nolan M."/>
            <person name="Lipzen A."/>
            <person name="Salamov A."/>
            <person name="Henrissat B."/>
            <person name="Wiebenga A."/>
            <person name="De vries R.P."/>
            <person name="Grigoriev I.V."/>
            <person name="Mortensen U.H."/>
            <person name="Andersen M.R."/>
            <person name="Baker S.E."/>
        </authorList>
    </citation>
    <scope>NUCLEOTIDE SEQUENCE</scope>
    <source>
        <strain evidence="11">CBS 122712</strain>
    </source>
</reference>
<name>A0A317V520_ASPEC</name>
<keyword evidence="9" id="KW-0503">Monooxygenase</keyword>
<dbReference type="InterPro" id="IPR050121">
    <property type="entry name" value="Cytochrome_P450_monoxygenase"/>
</dbReference>
<gene>
    <name evidence="11" type="ORF">BO83DRAFT_365449</name>
</gene>
<dbReference type="Pfam" id="PF00067">
    <property type="entry name" value="p450"/>
    <property type="match status" value="1"/>
</dbReference>
<dbReference type="VEuPathDB" id="FungiDB:BO83DRAFT_365449"/>
<dbReference type="Gene3D" id="1.10.630.10">
    <property type="entry name" value="Cytochrome P450"/>
    <property type="match status" value="1"/>
</dbReference>
<evidence type="ECO:0000313" key="11">
    <source>
        <dbReference type="EMBL" id="PWY68371.1"/>
    </source>
</evidence>
<dbReference type="InterPro" id="IPR001128">
    <property type="entry name" value="Cyt_P450"/>
</dbReference>
<evidence type="ECO:0000256" key="8">
    <source>
        <dbReference type="ARBA" id="ARBA00023004"/>
    </source>
</evidence>
<evidence type="ECO:0000256" key="9">
    <source>
        <dbReference type="ARBA" id="ARBA00023033"/>
    </source>
</evidence>
<dbReference type="InterPro" id="IPR002401">
    <property type="entry name" value="Cyt_P450_E_grp-I"/>
</dbReference>
<comment type="cofactor">
    <cofactor evidence="1 10">
        <name>heme</name>
        <dbReference type="ChEBI" id="CHEBI:30413"/>
    </cofactor>
</comment>
<dbReference type="GO" id="GO:0009403">
    <property type="term" value="P:toxin biosynthetic process"/>
    <property type="evidence" value="ECO:0007669"/>
    <property type="project" value="UniProtKB-ARBA"/>
</dbReference>
<dbReference type="RefSeq" id="XP_025386051.1">
    <property type="nucleotide sequence ID" value="XM_025529671.1"/>
</dbReference>
<dbReference type="GO" id="GO:0004497">
    <property type="term" value="F:monooxygenase activity"/>
    <property type="evidence" value="ECO:0007669"/>
    <property type="project" value="UniProtKB-KW"/>
</dbReference>